<dbReference type="EMBL" id="CP086654">
    <property type="protein sequence ID" value="UEX90760.1"/>
    <property type="molecule type" value="Genomic_DNA"/>
</dbReference>
<sequence length="215" mass="25637">MRRLLLRNILLRKWTVALYLIILLLLPWYMITKSIYPLFWQTFIFLVTIIMFLESATAYRLFNRFGKTVAYVFQHSLPVSRMQLLNSHYLTVLGVTVMGTIVLWGYEVDHAFISINDIHFNFFWMFIAVNLFSFLFGFPQCSEKMNDHIPLYLYIITMHFLIPLVIGLGVSGYGMVRYDNPLRYDYIDFGFWYFIVSALSATIMYFYQVIRLKRV</sequence>
<dbReference type="Proteomes" id="UP001197626">
    <property type="component" value="Chromosome"/>
</dbReference>
<keyword evidence="3" id="KW-1185">Reference proteome</keyword>
<feature type="transmembrane region" description="Helical" evidence="1">
    <location>
        <begin position="43"/>
        <end position="62"/>
    </location>
</feature>
<reference evidence="2 3" key="1">
    <citation type="journal article" date="2022" name="Pathogens">
        <title>Staphylococcus ratti sp. nov. Isolated from a Lab Rat.</title>
        <authorList>
            <person name="Kovarovic V."/>
            <person name="Sedlacek I."/>
            <person name="Petras P."/>
            <person name="Kralova S."/>
            <person name="Maslanova I."/>
            <person name="Svec P."/>
            <person name="Neumann-Schaal M."/>
            <person name="Botka T."/>
            <person name="Gelbicova T."/>
            <person name="Stankova E."/>
            <person name="Doskar J."/>
            <person name="Pantucek R."/>
        </authorList>
    </citation>
    <scope>NUCLEOTIDE SEQUENCE [LARGE SCALE GENOMIC DNA]</scope>
    <source>
        <strain evidence="2 3">CCM 9025</strain>
    </source>
</reference>
<keyword evidence="1" id="KW-0812">Transmembrane</keyword>
<evidence type="ECO:0008006" key="4">
    <source>
        <dbReference type="Google" id="ProtNLM"/>
    </source>
</evidence>
<feature type="transmembrane region" description="Helical" evidence="1">
    <location>
        <begin position="151"/>
        <end position="170"/>
    </location>
</feature>
<feature type="transmembrane region" description="Helical" evidence="1">
    <location>
        <begin position="83"/>
        <end position="106"/>
    </location>
</feature>
<name>A0ABY3PEP1_9STAP</name>
<protein>
    <recommendedName>
        <fullName evidence="4">ABC transporter permease</fullName>
    </recommendedName>
</protein>
<evidence type="ECO:0000313" key="2">
    <source>
        <dbReference type="EMBL" id="UEX90760.1"/>
    </source>
</evidence>
<feature type="transmembrane region" description="Helical" evidence="1">
    <location>
        <begin position="12"/>
        <end position="31"/>
    </location>
</feature>
<feature type="transmembrane region" description="Helical" evidence="1">
    <location>
        <begin position="190"/>
        <end position="210"/>
    </location>
</feature>
<keyword evidence="1" id="KW-1133">Transmembrane helix</keyword>
<evidence type="ECO:0000256" key="1">
    <source>
        <dbReference type="SAM" id="Phobius"/>
    </source>
</evidence>
<dbReference type="NCBIfam" id="NF047560">
    <property type="entry name" value="PSM_export_PmtB"/>
    <property type="match status" value="1"/>
</dbReference>
<evidence type="ECO:0000313" key="3">
    <source>
        <dbReference type="Proteomes" id="UP001197626"/>
    </source>
</evidence>
<organism evidence="2 3">
    <name type="scientific">Staphylococcus ratti</name>
    <dbReference type="NCBI Taxonomy" id="2892440"/>
    <lineage>
        <taxon>Bacteria</taxon>
        <taxon>Bacillati</taxon>
        <taxon>Bacillota</taxon>
        <taxon>Bacilli</taxon>
        <taxon>Bacillales</taxon>
        <taxon>Staphylococcaceae</taxon>
        <taxon>Staphylococcus</taxon>
    </lineage>
</organism>
<proteinExistence type="predicted"/>
<accession>A0ABY3PEP1</accession>
<dbReference type="RefSeq" id="WP_229293240.1">
    <property type="nucleotide sequence ID" value="NZ_CP086654.1"/>
</dbReference>
<gene>
    <name evidence="2" type="ORF">LN051_03665</name>
</gene>
<feature type="transmembrane region" description="Helical" evidence="1">
    <location>
        <begin position="118"/>
        <end position="139"/>
    </location>
</feature>
<keyword evidence="1" id="KW-0472">Membrane</keyword>